<comment type="caution">
    <text evidence="4">The sequence shown here is derived from an EMBL/GenBank/DDBJ whole genome shotgun (WGS) entry which is preliminary data.</text>
</comment>
<feature type="modified residue" description="4-aspartylphosphate" evidence="2">
    <location>
        <position position="57"/>
    </location>
</feature>
<name>A0A0N8PS71_9CHLR</name>
<dbReference type="InterPro" id="IPR050595">
    <property type="entry name" value="Bact_response_regulator"/>
</dbReference>
<dbReference type="Gene3D" id="3.40.50.2300">
    <property type="match status" value="1"/>
</dbReference>
<feature type="domain" description="Response regulatory" evidence="3">
    <location>
        <begin position="8"/>
        <end position="71"/>
    </location>
</feature>
<evidence type="ECO:0000256" key="2">
    <source>
        <dbReference type="PROSITE-ProRule" id="PRU00169"/>
    </source>
</evidence>
<dbReference type="InterPro" id="IPR001789">
    <property type="entry name" value="Sig_transdc_resp-reg_receiver"/>
</dbReference>
<sequence length="71" mass="7735">MTHRPAIHILIIDDDDSYRTILNDILSSHGHTVTLAASGAEGLHLARVLDPDLIILDVMMPELDGFAVCSQ</sequence>
<evidence type="ECO:0000313" key="5">
    <source>
        <dbReference type="Proteomes" id="UP000050509"/>
    </source>
</evidence>
<dbReference type="Pfam" id="PF00072">
    <property type="entry name" value="Response_reg"/>
    <property type="match status" value="1"/>
</dbReference>
<dbReference type="SUPFAM" id="SSF52172">
    <property type="entry name" value="CheY-like"/>
    <property type="match status" value="1"/>
</dbReference>
<feature type="non-terminal residue" evidence="4">
    <location>
        <position position="71"/>
    </location>
</feature>
<dbReference type="AlphaFoldDB" id="A0A0N8PS71"/>
<dbReference type="GO" id="GO:0000160">
    <property type="term" value="P:phosphorelay signal transduction system"/>
    <property type="evidence" value="ECO:0007669"/>
    <property type="project" value="InterPro"/>
</dbReference>
<gene>
    <name evidence="4" type="ORF">SE17_18550</name>
</gene>
<accession>A0A0N8PS71</accession>
<organism evidence="4 5">
    <name type="scientific">Kouleothrix aurantiaca</name>
    <dbReference type="NCBI Taxonomy" id="186479"/>
    <lineage>
        <taxon>Bacteria</taxon>
        <taxon>Bacillati</taxon>
        <taxon>Chloroflexota</taxon>
        <taxon>Chloroflexia</taxon>
        <taxon>Chloroflexales</taxon>
        <taxon>Roseiflexineae</taxon>
        <taxon>Roseiflexaceae</taxon>
        <taxon>Kouleothrix</taxon>
    </lineage>
</organism>
<dbReference type="EMBL" id="LJCR01000728">
    <property type="protein sequence ID" value="KPV51909.1"/>
    <property type="molecule type" value="Genomic_DNA"/>
</dbReference>
<evidence type="ECO:0000256" key="1">
    <source>
        <dbReference type="ARBA" id="ARBA00022553"/>
    </source>
</evidence>
<evidence type="ECO:0000313" key="4">
    <source>
        <dbReference type="EMBL" id="KPV51909.1"/>
    </source>
</evidence>
<reference evidence="4 5" key="1">
    <citation type="submission" date="2015-09" db="EMBL/GenBank/DDBJ databases">
        <title>Draft genome sequence of Kouleothrix aurantiaca JCM 19913.</title>
        <authorList>
            <person name="Hemp J."/>
        </authorList>
    </citation>
    <scope>NUCLEOTIDE SEQUENCE [LARGE SCALE GENOMIC DNA]</scope>
    <source>
        <strain evidence="4 5">COM-B</strain>
    </source>
</reference>
<dbReference type="PANTHER" id="PTHR44591:SF3">
    <property type="entry name" value="RESPONSE REGULATORY DOMAIN-CONTAINING PROTEIN"/>
    <property type="match status" value="1"/>
</dbReference>
<dbReference type="InterPro" id="IPR011006">
    <property type="entry name" value="CheY-like_superfamily"/>
</dbReference>
<evidence type="ECO:0000259" key="3">
    <source>
        <dbReference type="PROSITE" id="PS50110"/>
    </source>
</evidence>
<dbReference type="PANTHER" id="PTHR44591">
    <property type="entry name" value="STRESS RESPONSE REGULATOR PROTEIN 1"/>
    <property type="match status" value="1"/>
</dbReference>
<protein>
    <recommendedName>
        <fullName evidence="3">Response regulatory domain-containing protein</fullName>
    </recommendedName>
</protein>
<keyword evidence="1 2" id="KW-0597">Phosphoprotein</keyword>
<proteinExistence type="predicted"/>
<dbReference type="Proteomes" id="UP000050509">
    <property type="component" value="Unassembled WGS sequence"/>
</dbReference>
<keyword evidence="5" id="KW-1185">Reference proteome</keyword>
<dbReference type="PROSITE" id="PS50110">
    <property type="entry name" value="RESPONSE_REGULATORY"/>
    <property type="match status" value="1"/>
</dbReference>